<dbReference type="EMBL" id="AP024597">
    <property type="protein sequence ID" value="BCU71016.1"/>
    <property type="molecule type" value="Genomic_DNA"/>
</dbReference>
<accession>A0A8D5U950</accession>
<dbReference type="Pfam" id="PF08279">
    <property type="entry name" value="HTH_11"/>
    <property type="match status" value="1"/>
</dbReference>
<dbReference type="InterPro" id="IPR013603">
    <property type="entry name" value="TRASH_TR_C_prok"/>
</dbReference>
<evidence type="ECO:0000313" key="3">
    <source>
        <dbReference type="Proteomes" id="UP000825123"/>
    </source>
</evidence>
<dbReference type="SMART" id="SM00746">
    <property type="entry name" value="TRASH"/>
    <property type="match status" value="1"/>
</dbReference>
<gene>
    <name evidence="2" type="ORF">KN1_23130</name>
</gene>
<dbReference type="Proteomes" id="UP000825123">
    <property type="component" value="Chromosome"/>
</dbReference>
<dbReference type="InterPro" id="IPR036388">
    <property type="entry name" value="WH-like_DNA-bd_sf"/>
</dbReference>
<feature type="domain" description="TRASH" evidence="1">
    <location>
        <begin position="130"/>
        <end position="166"/>
    </location>
</feature>
<dbReference type="InterPro" id="IPR013196">
    <property type="entry name" value="HTH_11"/>
</dbReference>
<dbReference type="PRINTS" id="PR00033">
    <property type="entry name" value="HTHASNC"/>
</dbReference>
<dbReference type="InterPro" id="IPR000485">
    <property type="entry name" value="AsnC-type_HTH_dom"/>
</dbReference>
<evidence type="ECO:0000259" key="1">
    <source>
        <dbReference type="SMART" id="SM00746"/>
    </source>
</evidence>
<protein>
    <recommendedName>
        <fullName evidence="1">TRASH domain-containing protein</fullName>
    </recommendedName>
</protein>
<evidence type="ECO:0000313" key="2">
    <source>
        <dbReference type="EMBL" id="BCU71016.1"/>
    </source>
</evidence>
<dbReference type="InterPro" id="IPR036390">
    <property type="entry name" value="WH_DNA-bd_sf"/>
</dbReference>
<sequence length="172" mass="19558">MEDVRLSQLEYKVLQMLREDGRRSASSIAKELGVSRATVAKVIKSLKGKGIKFTIDYQEEGKLVAFIISKECIQANIGCYKLIDGKYLSLVEGNLHDIEKVLSRIQDKEDYFIATSKMNTVRIIRGELYCDYCGGEIRGEPFTFKVGKKVYYTCCKTCEKELKKKLSSKSLN</sequence>
<dbReference type="KEGG" id="csty:KN1_23130"/>
<dbReference type="SUPFAM" id="SSF46785">
    <property type="entry name" value="Winged helix' DNA-binding domain"/>
    <property type="match status" value="1"/>
</dbReference>
<proteinExistence type="predicted"/>
<dbReference type="RefSeq" id="WP_221287756.1">
    <property type="nucleotide sequence ID" value="NZ_AP024597.1"/>
</dbReference>
<keyword evidence="3" id="KW-1185">Reference proteome</keyword>
<reference evidence="2 3" key="1">
    <citation type="submission" date="2021-04" db="EMBL/GenBank/DDBJ databases">
        <title>Complete genome sequence of Stygiolobus sp. KN-1.</title>
        <authorList>
            <person name="Nakamura K."/>
            <person name="Sakai H."/>
            <person name="Kurosawa N."/>
        </authorList>
    </citation>
    <scope>NUCLEOTIDE SEQUENCE [LARGE SCALE GENOMIC DNA]</scope>
    <source>
        <strain evidence="2 3">KN-1</strain>
    </source>
</reference>
<dbReference type="Pfam" id="PF08394">
    <property type="entry name" value="Arc_trans_TRASH"/>
    <property type="match status" value="1"/>
</dbReference>
<dbReference type="InterPro" id="IPR011017">
    <property type="entry name" value="TRASH_dom"/>
</dbReference>
<dbReference type="GO" id="GO:0043565">
    <property type="term" value="F:sequence-specific DNA binding"/>
    <property type="evidence" value="ECO:0007669"/>
    <property type="project" value="InterPro"/>
</dbReference>
<dbReference type="Gene3D" id="1.10.10.10">
    <property type="entry name" value="Winged helix-like DNA-binding domain superfamily/Winged helix DNA-binding domain"/>
    <property type="match status" value="1"/>
</dbReference>
<organism evidence="2 3">
    <name type="scientific">Stygiolobus caldivivus</name>
    <dbReference type="NCBI Taxonomy" id="2824673"/>
    <lineage>
        <taxon>Archaea</taxon>
        <taxon>Thermoproteota</taxon>
        <taxon>Thermoprotei</taxon>
        <taxon>Sulfolobales</taxon>
        <taxon>Sulfolobaceae</taxon>
        <taxon>Stygiolobus</taxon>
    </lineage>
</organism>
<dbReference type="GeneID" id="66164046"/>
<dbReference type="AlphaFoldDB" id="A0A8D5U950"/>
<name>A0A8D5U950_9CREN</name>